<evidence type="ECO:0000313" key="2">
    <source>
        <dbReference type="Proteomes" id="UP000298652"/>
    </source>
</evidence>
<protein>
    <recommendedName>
        <fullName evidence="3">Reverse transcriptase zinc-binding domain-containing protein</fullName>
    </recommendedName>
</protein>
<evidence type="ECO:0008006" key="3">
    <source>
        <dbReference type="Google" id="ProtNLM"/>
    </source>
</evidence>
<dbReference type="Proteomes" id="UP000298652">
    <property type="component" value="Chromosome 2"/>
</dbReference>
<evidence type="ECO:0000313" key="1">
    <source>
        <dbReference type="EMBL" id="TKW32091.1"/>
    </source>
</evidence>
<dbReference type="EMBL" id="CM016553">
    <property type="protein sequence ID" value="TKW32091.1"/>
    <property type="molecule type" value="Genomic_DNA"/>
</dbReference>
<accession>A0A4U6VQG8</accession>
<gene>
    <name evidence="1" type="ORF">SEVIR_2G147300v2</name>
</gene>
<name>A0A4U6VQG8_SETVI</name>
<proteinExistence type="predicted"/>
<organism evidence="1 2">
    <name type="scientific">Setaria viridis</name>
    <name type="common">Green bristlegrass</name>
    <name type="synonym">Setaria italica subsp. viridis</name>
    <dbReference type="NCBI Taxonomy" id="4556"/>
    <lineage>
        <taxon>Eukaryota</taxon>
        <taxon>Viridiplantae</taxon>
        <taxon>Streptophyta</taxon>
        <taxon>Embryophyta</taxon>
        <taxon>Tracheophyta</taxon>
        <taxon>Spermatophyta</taxon>
        <taxon>Magnoliopsida</taxon>
        <taxon>Liliopsida</taxon>
        <taxon>Poales</taxon>
        <taxon>Poaceae</taxon>
        <taxon>PACMAD clade</taxon>
        <taxon>Panicoideae</taxon>
        <taxon>Panicodae</taxon>
        <taxon>Paniceae</taxon>
        <taxon>Cenchrinae</taxon>
        <taxon>Setaria</taxon>
    </lineage>
</organism>
<dbReference type="Gramene" id="TKW32091">
    <property type="protein sequence ID" value="TKW32091"/>
    <property type="gene ID" value="SEVIR_2G147300v2"/>
</dbReference>
<sequence>MSLMYMGWCMAGWDVCIIDGGWLCARKRKNLDYYSCVLCQTALEETLPHLFFTCPFSLQCWQLLGIAWDFTLSTSEMIIRASQLFGSTIFREISILECSCIWTHRNSIIFYGRSLSLVRWRQSFKDEFALILHRAKPSLKQELETWFCNTF</sequence>
<dbReference type="AlphaFoldDB" id="A0A4U6VQG8"/>
<reference evidence="1" key="1">
    <citation type="submission" date="2019-03" db="EMBL/GenBank/DDBJ databases">
        <title>WGS assembly of Setaria viridis.</title>
        <authorList>
            <person name="Huang P."/>
            <person name="Jenkins J."/>
            <person name="Grimwood J."/>
            <person name="Barry K."/>
            <person name="Healey A."/>
            <person name="Mamidi S."/>
            <person name="Sreedasyam A."/>
            <person name="Shu S."/>
            <person name="Feldman M."/>
            <person name="Wu J."/>
            <person name="Yu Y."/>
            <person name="Chen C."/>
            <person name="Johnson J."/>
            <person name="Rokhsar D."/>
            <person name="Baxter I."/>
            <person name="Schmutz J."/>
            <person name="Brutnell T."/>
            <person name="Kellogg E."/>
        </authorList>
    </citation>
    <scope>NUCLEOTIDE SEQUENCE [LARGE SCALE GENOMIC DNA]</scope>
</reference>
<keyword evidence="2" id="KW-1185">Reference proteome</keyword>